<dbReference type="PANTHER" id="PTHR34597:SF3">
    <property type="entry name" value="OUTER MEMBRANE TRANSPORTER CDIB"/>
    <property type="match status" value="1"/>
</dbReference>
<evidence type="ECO:0000256" key="1">
    <source>
        <dbReference type="ARBA" id="ARBA00004370"/>
    </source>
</evidence>
<organism evidence="6 7">
    <name type="scientific">Leptospira wolffii</name>
    <dbReference type="NCBI Taxonomy" id="409998"/>
    <lineage>
        <taxon>Bacteria</taxon>
        <taxon>Pseudomonadati</taxon>
        <taxon>Spirochaetota</taxon>
        <taxon>Spirochaetia</taxon>
        <taxon>Leptospirales</taxon>
        <taxon>Leptospiraceae</taxon>
        <taxon>Leptospira</taxon>
    </lineage>
</organism>
<dbReference type="InterPro" id="IPR051544">
    <property type="entry name" value="TPS_OM_transporter"/>
</dbReference>
<reference evidence="6 7" key="1">
    <citation type="submission" date="2017-07" db="EMBL/GenBank/DDBJ databases">
        <title>Leptospira spp. isolated from tropical soils.</title>
        <authorList>
            <person name="Thibeaux R."/>
            <person name="Iraola G."/>
            <person name="Ferres I."/>
            <person name="Bierque E."/>
            <person name="Girault D."/>
            <person name="Soupe-Gilbert M.-E."/>
            <person name="Picardeau M."/>
            <person name="Goarant C."/>
        </authorList>
    </citation>
    <scope>NUCLEOTIDE SEQUENCE [LARGE SCALE GENOMIC DNA]</scope>
    <source>
        <strain evidence="6 7">FH2-C-A2</strain>
    </source>
</reference>
<keyword evidence="2" id="KW-0472">Membrane</keyword>
<evidence type="ECO:0000259" key="4">
    <source>
        <dbReference type="Pfam" id="PF01103"/>
    </source>
</evidence>
<dbReference type="Proteomes" id="UP000231912">
    <property type="component" value="Unassembled WGS sequence"/>
</dbReference>
<dbReference type="InterPro" id="IPR046024">
    <property type="entry name" value="DUF5982"/>
</dbReference>
<sequence length="513" mass="57704">MKHFLNTLGLFAILALVFTNQATADSVIDGCEKPPERKDLPFYISQQRQLCKKDLEKKKEGWFPTGLPLLNSDPNTGVGYGVRVFAYNNGTKDDPFFEYTPYKFRIYAQYFNTTKQRQYQDIAFDAPYVFGTQWRLRGEAVYDANPNTLFFGLGENSLQTLSYHDRGQSGGDVFTNSTFDAQQRNLAYQRPGGPGDPVMINGGVYSGFQSQNGFNVTNTMYNRYNLISPTANLSGERSYVGGTVRLVAGLRVSQNIVRSFDGTLVRATSPILDGNPENTAESALNGTGQAFNGTTKITEDHNAGKILGYHGGIVNTLRLGLVYDTRDLEPDPNQGVFLEATYEKSAKTIGSNFDYSKYFAQGKFFWSPFPKVFDKLVLAGRGGISLTEGDAPFFEYRNMWGTEGVISGLGGRTTLRGYKQDRFVGRTMGWGNIELRWKFAQFTVLGQHFALNLVPFIDFGRVWDDEHKVNLKDYKYSKGIGFRIAWNQTTIIILDYAVSREDKQLFINFNHAF</sequence>
<evidence type="ECO:0000256" key="3">
    <source>
        <dbReference type="SAM" id="SignalP"/>
    </source>
</evidence>
<dbReference type="Pfam" id="PF01103">
    <property type="entry name" value="Omp85"/>
    <property type="match status" value="1"/>
</dbReference>
<dbReference type="Gene3D" id="2.40.160.50">
    <property type="entry name" value="membrane protein fhac: a member of the omp85/tpsb transporter family"/>
    <property type="match status" value="1"/>
</dbReference>
<dbReference type="AlphaFoldDB" id="A0A2M9ZBA9"/>
<evidence type="ECO:0000313" key="6">
    <source>
        <dbReference type="EMBL" id="PJZ65699.1"/>
    </source>
</evidence>
<evidence type="ECO:0000256" key="2">
    <source>
        <dbReference type="ARBA" id="ARBA00023136"/>
    </source>
</evidence>
<dbReference type="GO" id="GO:0019867">
    <property type="term" value="C:outer membrane"/>
    <property type="evidence" value="ECO:0007669"/>
    <property type="project" value="InterPro"/>
</dbReference>
<proteinExistence type="predicted"/>
<dbReference type="InterPro" id="IPR000184">
    <property type="entry name" value="Bac_surfAg_D15"/>
</dbReference>
<keyword evidence="3" id="KW-0732">Signal</keyword>
<dbReference type="NCBIfam" id="NF047779">
    <property type="entry name" value="Omp85_fam"/>
    <property type="match status" value="1"/>
</dbReference>
<evidence type="ECO:0000259" key="5">
    <source>
        <dbReference type="Pfam" id="PF19412"/>
    </source>
</evidence>
<gene>
    <name evidence="6" type="ORF">CH371_12300</name>
</gene>
<feature type="chain" id="PRO_5014993889" evidence="3">
    <location>
        <begin position="25"/>
        <end position="513"/>
    </location>
</feature>
<feature type="domain" description="Bacterial surface antigen (D15)" evidence="4">
    <location>
        <begin position="171"/>
        <end position="498"/>
    </location>
</feature>
<dbReference type="GO" id="GO:0046819">
    <property type="term" value="P:protein secretion by the type V secretion system"/>
    <property type="evidence" value="ECO:0007669"/>
    <property type="project" value="TreeGrafter"/>
</dbReference>
<dbReference type="Pfam" id="PF19412">
    <property type="entry name" value="DUF5982"/>
    <property type="match status" value="1"/>
</dbReference>
<protein>
    <submittedName>
        <fullName evidence="6">Peptide-binding protein</fullName>
    </submittedName>
</protein>
<comment type="subcellular location">
    <subcellularLocation>
        <location evidence="1">Membrane</location>
    </subcellularLocation>
</comment>
<comment type="caution">
    <text evidence="6">The sequence shown here is derived from an EMBL/GenBank/DDBJ whole genome shotgun (WGS) entry which is preliminary data.</text>
</comment>
<dbReference type="RefSeq" id="WP_100759136.1">
    <property type="nucleotide sequence ID" value="NZ_NPDT01000004.1"/>
</dbReference>
<dbReference type="PANTHER" id="PTHR34597">
    <property type="entry name" value="SLR1661 PROTEIN"/>
    <property type="match status" value="1"/>
</dbReference>
<feature type="domain" description="DUF5982" evidence="5">
    <location>
        <begin position="40"/>
        <end position="103"/>
    </location>
</feature>
<dbReference type="GO" id="GO:0008320">
    <property type="term" value="F:protein transmembrane transporter activity"/>
    <property type="evidence" value="ECO:0007669"/>
    <property type="project" value="TreeGrafter"/>
</dbReference>
<name>A0A2M9ZBA9_9LEPT</name>
<dbReference type="EMBL" id="NPDT01000004">
    <property type="protein sequence ID" value="PJZ65699.1"/>
    <property type="molecule type" value="Genomic_DNA"/>
</dbReference>
<evidence type="ECO:0000313" key="7">
    <source>
        <dbReference type="Proteomes" id="UP000231912"/>
    </source>
</evidence>
<accession>A0A2M9ZBA9</accession>
<dbReference type="GO" id="GO:0098046">
    <property type="term" value="C:type V protein secretion system complex"/>
    <property type="evidence" value="ECO:0007669"/>
    <property type="project" value="TreeGrafter"/>
</dbReference>
<feature type="signal peptide" evidence="3">
    <location>
        <begin position="1"/>
        <end position="24"/>
    </location>
</feature>